<organism evidence="2">
    <name type="scientific">uncultured Dysgonomonas sp</name>
    <dbReference type="NCBI Taxonomy" id="206096"/>
    <lineage>
        <taxon>Bacteria</taxon>
        <taxon>Pseudomonadati</taxon>
        <taxon>Bacteroidota</taxon>
        <taxon>Bacteroidia</taxon>
        <taxon>Bacteroidales</taxon>
        <taxon>Dysgonomonadaceae</taxon>
        <taxon>Dysgonomonas</taxon>
        <taxon>environmental samples</taxon>
    </lineage>
</organism>
<name>A0A212JLX5_9BACT</name>
<feature type="domain" description="Metallo-beta-lactamase" evidence="1">
    <location>
        <begin position="22"/>
        <end position="70"/>
    </location>
</feature>
<protein>
    <recommendedName>
        <fullName evidence="1">Metallo-beta-lactamase domain-containing protein</fullName>
    </recommendedName>
</protein>
<dbReference type="Pfam" id="PF00753">
    <property type="entry name" value="Lactamase_B"/>
    <property type="match status" value="1"/>
</dbReference>
<dbReference type="PANTHER" id="PTHR13754:SF13">
    <property type="entry name" value="METALLO-BETA-LACTAMASE SUPERFAMILY PROTEIN (AFU_ORTHOLOGUE AFUA_3G07630)"/>
    <property type="match status" value="1"/>
</dbReference>
<dbReference type="InterPro" id="IPR036866">
    <property type="entry name" value="RibonucZ/Hydroxyglut_hydro"/>
</dbReference>
<evidence type="ECO:0000313" key="2">
    <source>
        <dbReference type="EMBL" id="SBW00443.1"/>
    </source>
</evidence>
<reference evidence="2" key="1">
    <citation type="submission" date="2016-04" db="EMBL/GenBank/DDBJ databases">
        <authorList>
            <person name="Evans L.H."/>
            <person name="Alamgir A."/>
            <person name="Owens N."/>
            <person name="Weber N.D."/>
            <person name="Virtaneva K."/>
            <person name="Barbian K."/>
            <person name="Babar A."/>
            <person name="Rosenke K."/>
        </authorList>
    </citation>
    <scope>NUCLEOTIDE SEQUENCE</scope>
    <source>
        <strain evidence="2">86-1</strain>
    </source>
</reference>
<dbReference type="GO" id="GO:0016740">
    <property type="term" value="F:transferase activity"/>
    <property type="evidence" value="ECO:0007669"/>
    <property type="project" value="TreeGrafter"/>
</dbReference>
<evidence type="ECO:0000259" key="1">
    <source>
        <dbReference type="Pfam" id="PF00753"/>
    </source>
</evidence>
<sequence>MKATVLIDNNPHPQLELYNEHGVNIYFEIDDQRYLFDVGASDKFYINALQLGIEIEDVDYLVISHGHNDHGLYL</sequence>
<dbReference type="InterPro" id="IPR052926">
    <property type="entry name" value="Metallo-beta-lactamase_dom"/>
</dbReference>
<gene>
    <name evidence="2" type="ORF">KL86DYS1_20195</name>
</gene>
<dbReference type="InterPro" id="IPR001279">
    <property type="entry name" value="Metallo-B-lactamas"/>
</dbReference>
<accession>A0A212JLX5</accession>
<proteinExistence type="predicted"/>
<dbReference type="EMBL" id="FLUM01000002">
    <property type="protein sequence ID" value="SBW00443.1"/>
    <property type="molecule type" value="Genomic_DNA"/>
</dbReference>
<dbReference type="Gene3D" id="3.60.15.10">
    <property type="entry name" value="Ribonuclease Z/Hydroxyacylglutathione hydrolase-like"/>
    <property type="match status" value="1"/>
</dbReference>
<dbReference type="RefSeq" id="WP_291031328.1">
    <property type="nucleotide sequence ID" value="NZ_CALESN010000019.1"/>
</dbReference>
<dbReference type="AlphaFoldDB" id="A0A212JLX5"/>
<dbReference type="PANTHER" id="PTHR13754">
    <property type="entry name" value="METALLO-BETA-LACTAMASE SUPERFAMILY PROTEIN"/>
    <property type="match status" value="1"/>
</dbReference>
<dbReference type="SUPFAM" id="SSF56281">
    <property type="entry name" value="Metallo-hydrolase/oxidoreductase"/>
    <property type="match status" value="1"/>
</dbReference>